<evidence type="ECO:0000256" key="2">
    <source>
        <dbReference type="ARBA" id="ARBA00022676"/>
    </source>
</evidence>
<keyword evidence="8" id="KW-1185">Reference proteome</keyword>
<sequence length="509" mass="53669">MEPGALDACTAPMAMDPSASSTNTAERARPHVVLVASPGAGHLIPMAELARRLVAHHGLAATLVTFPDPSGAPSAAANSSILSSLDAAGVSAAALPAVALDDLPADARLETVLLELIGRSIPHLRSLLRDAAPLLAALVPDFFCSALLPLAAEVGVPGYLFFPINLTTLSVMRTAVELNDGAAAAPGDEVVRGLPDVLRLPSGVSLRREDYGDGFQNSEEPVYKHLVEEGRRYRAADGFLVNTFHEIEPAGNVDELIKQVMEQGTFPPAYPVGPLVRPSFGEDDVSPACLEWLDRQPAGSVVYVSFGSAGALSVEQTAELAAGLEDSGHRFLWVMRMPSLDGAHNNFAAMYDRDDPLAWLSEGFLERTSGRGLAVAAWAPQVRVLDHPATAAFVSHCGWNSALESVAAGVPMVAWPLYAEQRTNAAVLSENVGVALRLRAGGDGLVGREEIAAAVREVMDGDVEGRAVRRRAGDLQRAAAHACTPGGSSWQMLEEVAGKWKAAPARRLC</sequence>
<keyword evidence="2 4" id="KW-0328">Glycosyltransferase</keyword>
<keyword evidence="3 4" id="KW-0808">Transferase</keyword>
<dbReference type="Gene3D" id="3.40.50.2000">
    <property type="entry name" value="Glycogen Phosphorylase B"/>
    <property type="match status" value="2"/>
</dbReference>
<reference evidence="7 8" key="2">
    <citation type="submission" date="2024-10" db="EMBL/GenBank/DDBJ databases">
        <authorList>
            <person name="Ryan C."/>
        </authorList>
    </citation>
    <scope>NUCLEOTIDE SEQUENCE [LARGE SCALE GENOMIC DNA]</scope>
</reference>
<evidence type="ECO:0000256" key="1">
    <source>
        <dbReference type="ARBA" id="ARBA00009995"/>
    </source>
</evidence>
<evidence type="ECO:0000313" key="8">
    <source>
        <dbReference type="Proteomes" id="UP001497457"/>
    </source>
</evidence>
<reference evidence="8" key="1">
    <citation type="submission" date="2024-06" db="EMBL/GenBank/DDBJ databases">
        <authorList>
            <person name="Ryan C."/>
        </authorList>
    </citation>
    <scope>NUCLEOTIDE SEQUENCE [LARGE SCALE GENOMIC DNA]</scope>
</reference>
<protein>
    <recommendedName>
        <fullName evidence="5">Glycosyltransferase</fullName>
        <ecNumber evidence="5">2.4.1.-</ecNumber>
    </recommendedName>
</protein>
<dbReference type="EC" id="2.4.1.-" evidence="5"/>
<dbReference type="GO" id="GO:0016757">
    <property type="term" value="F:glycosyltransferase activity"/>
    <property type="evidence" value="ECO:0007669"/>
    <property type="project" value="UniProtKB-KW"/>
</dbReference>
<dbReference type="CDD" id="cd03784">
    <property type="entry name" value="GT1_Gtf-like"/>
    <property type="match status" value="1"/>
</dbReference>
<dbReference type="SUPFAM" id="SSF53756">
    <property type="entry name" value="UDP-Glycosyltransferase/glycogen phosphorylase"/>
    <property type="match status" value="1"/>
</dbReference>
<dbReference type="PROSITE" id="PS00375">
    <property type="entry name" value="UDPGT"/>
    <property type="match status" value="1"/>
</dbReference>
<evidence type="ECO:0000313" key="7">
    <source>
        <dbReference type="EMBL" id="CAL4970350.1"/>
    </source>
</evidence>
<dbReference type="Pfam" id="PF00201">
    <property type="entry name" value="UDPGT"/>
    <property type="match status" value="1"/>
</dbReference>
<name>A0ABC9A0V8_9POAL</name>
<evidence type="ECO:0000256" key="3">
    <source>
        <dbReference type="ARBA" id="ARBA00022679"/>
    </source>
</evidence>
<organism evidence="7 8">
    <name type="scientific">Urochloa decumbens</name>
    <dbReference type="NCBI Taxonomy" id="240449"/>
    <lineage>
        <taxon>Eukaryota</taxon>
        <taxon>Viridiplantae</taxon>
        <taxon>Streptophyta</taxon>
        <taxon>Embryophyta</taxon>
        <taxon>Tracheophyta</taxon>
        <taxon>Spermatophyta</taxon>
        <taxon>Magnoliopsida</taxon>
        <taxon>Liliopsida</taxon>
        <taxon>Poales</taxon>
        <taxon>Poaceae</taxon>
        <taxon>PACMAD clade</taxon>
        <taxon>Panicoideae</taxon>
        <taxon>Panicodae</taxon>
        <taxon>Paniceae</taxon>
        <taxon>Melinidinae</taxon>
        <taxon>Urochloa</taxon>
    </lineage>
</organism>
<dbReference type="AlphaFoldDB" id="A0ABC9A0V8"/>
<gene>
    <name evidence="7" type="ORF">URODEC1_LOCUS50060</name>
</gene>
<proteinExistence type="inferred from homology"/>
<comment type="similarity">
    <text evidence="1 4">Belongs to the UDP-glycosyltransferase family.</text>
</comment>
<dbReference type="EMBL" id="OZ075112">
    <property type="protein sequence ID" value="CAL4970350.1"/>
    <property type="molecule type" value="Genomic_DNA"/>
</dbReference>
<dbReference type="InterPro" id="IPR035595">
    <property type="entry name" value="UDP_glycos_trans_CS"/>
</dbReference>
<evidence type="ECO:0000256" key="6">
    <source>
        <dbReference type="SAM" id="MobiDB-lite"/>
    </source>
</evidence>
<dbReference type="FunFam" id="3.40.50.2000:FF:000051">
    <property type="entry name" value="Glycosyltransferase"/>
    <property type="match status" value="1"/>
</dbReference>
<dbReference type="Proteomes" id="UP001497457">
    <property type="component" value="Chromosome 2b"/>
</dbReference>
<evidence type="ECO:0000256" key="4">
    <source>
        <dbReference type="RuleBase" id="RU003718"/>
    </source>
</evidence>
<evidence type="ECO:0000256" key="5">
    <source>
        <dbReference type="RuleBase" id="RU362057"/>
    </source>
</evidence>
<accession>A0ABC9A0V8</accession>
<dbReference type="PANTHER" id="PTHR48046:SF6">
    <property type="entry name" value="GLYCOSYLTRANSFERASE"/>
    <property type="match status" value="1"/>
</dbReference>
<dbReference type="PANTHER" id="PTHR48046">
    <property type="entry name" value="UDP-GLYCOSYLTRANSFERASE 72E1"/>
    <property type="match status" value="1"/>
</dbReference>
<feature type="region of interest" description="Disordered" evidence="6">
    <location>
        <begin position="1"/>
        <end position="26"/>
    </location>
</feature>
<dbReference type="InterPro" id="IPR002213">
    <property type="entry name" value="UDP_glucos_trans"/>
</dbReference>